<dbReference type="Proteomes" id="UP000287247">
    <property type="component" value="Unassembled WGS sequence"/>
</dbReference>
<proteinExistence type="predicted"/>
<name>A0A401INB2_APHSA</name>
<organism evidence="2 3">
    <name type="scientific">Aphanothece sacrum FPU1</name>
    <dbReference type="NCBI Taxonomy" id="1920663"/>
    <lineage>
        <taxon>Bacteria</taxon>
        <taxon>Bacillati</taxon>
        <taxon>Cyanobacteriota</taxon>
        <taxon>Cyanophyceae</taxon>
        <taxon>Oscillatoriophycideae</taxon>
        <taxon>Chroococcales</taxon>
        <taxon>Aphanothecaceae</taxon>
        <taxon>Aphanothece</taxon>
    </lineage>
</organism>
<reference evidence="3" key="1">
    <citation type="submission" date="2017-05" db="EMBL/GenBank/DDBJ databases">
        <title>Physiological properties and genetic analysis related to exopolysaccharide production of fresh-water unicellular cyanobacterium Aphanothece sacrum, Suizenji Nori, that has been cultured as a food source in Japan.</title>
        <authorList>
            <person name="Kanesaki Y."/>
            <person name="Yoshikawa S."/>
            <person name="Ohki K."/>
        </authorList>
    </citation>
    <scope>NUCLEOTIDE SEQUENCE [LARGE SCALE GENOMIC DNA]</scope>
    <source>
        <strain evidence="3">FPU1</strain>
    </source>
</reference>
<evidence type="ECO:0000313" key="2">
    <source>
        <dbReference type="EMBL" id="GBF82750.1"/>
    </source>
</evidence>
<protein>
    <recommendedName>
        <fullName evidence="1">HEPN domain-containing protein</fullName>
    </recommendedName>
</protein>
<sequence>MKAKEAYLKTAQRYLESAKKHQSLGIDIQEVIGFLIYHALESLAVAVILHFKSTIPLNHETKLRMFLGFCKKHLAEYVNIKSLASVIIRIEKSYYRSKFLYPEFKNENHYKLPQEQITINEARLLVRDIDRIINQINDLI</sequence>
<dbReference type="RefSeq" id="WP_124973238.1">
    <property type="nucleotide sequence ID" value="NZ_BDQK01000017.1"/>
</dbReference>
<dbReference type="Pfam" id="PF05168">
    <property type="entry name" value="HEPN"/>
    <property type="match status" value="1"/>
</dbReference>
<dbReference type="OrthoDB" id="581989at2"/>
<gene>
    <name evidence="2" type="ORF">AsFPU1_4184</name>
</gene>
<dbReference type="Gene3D" id="1.20.120.330">
    <property type="entry name" value="Nucleotidyltransferases domain 2"/>
    <property type="match status" value="1"/>
</dbReference>
<dbReference type="InterPro" id="IPR007842">
    <property type="entry name" value="HEPN_dom"/>
</dbReference>
<keyword evidence="3" id="KW-1185">Reference proteome</keyword>
<accession>A0A401INB2</accession>
<dbReference type="AlphaFoldDB" id="A0A401INB2"/>
<dbReference type="EMBL" id="BDQK01000017">
    <property type="protein sequence ID" value="GBF82750.1"/>
    <property type="molecule type" value="Genomic_DNA"/>
</dbReference>
<evidence type="ECO:0000259" key="1">
    <source>
        <dbReference type="Pfam" id="PF05168"/>
    </source>
</evidence>
<comment type="caution">
    <text evidence="2">The sequence shown here is derived from an EMBL/GenBank/DDBJ whole genome shotgun (WGS) entry which is preliminary data.</text>
</comment>
<evidence type="ECO:0000313" key="3">
    <source>
        <dbReference type="Proteomes" id="UP000287247"/>
    </source>
</evidence>
<feature type="domain" description="HEPN" evidence="1">
    <location>
        <begin position="5"/>
        <end position="135"/>
    </location>
</feature>